<keyword evidence="12" id="KW-0418">Kinase</keyword>
<keyword evidence="15 20" id="KW-0472">Membrane</keyword>
<evidence type="ECO:0000256" key="12">
    <source>
        <dbReference type="ARBA" id="ARBA00022777"/>
    </source>
</evidence>
<evidence type="ECO:0000256" key="14">
    <source>
        <dbReference type="ARBA" id="ARBA00022989"/>
    </source>
</evidence>
<organism evidence="22 23">
    <name type="scientific">Ensete ventricosum</name>
    <name type="common">Abyssinian banana</name>
    <name type="synonym">Musa ensete</name>
    <dbReference type="NCBI Taxonomy" id="4639"/>
    <lineage>
        <taxon>Eukaryota</taxon>
        <taxon>Viridiplantae</taxon>
        <taxon>Streptophyta</taxon>
        <taxon>Embryophyta</taxon>
        <taxon>Tracheophyta</taxon>
        <taxon>Spermatophyta</taxon>
        <taxon>Magnoliopsida</taxon>
        <taxon>Liliopsida</taxon>
        <taxon>Zingiberales</taxon>
        <taxon>Musaceae</taxon>
        <taxon>Ensete</taxon>
    </lineage>
</organism>
<evidence type="ECO:0000256" key="6">
    <source>
        <dbReference type="ARBA" id="ARBA00022614"/>
    </source>
</evidence>
<accession>A0AAV8PTP1</accession>
<dbReference type="InterPro" id="IPR017441">
    <property type="entry name" value="Protein_kinase_ATP_BS"/>
</dbReference>
<evidence type="ECO:0000256" key="11">
    <source>
        <dbReference type="ARBA" id="ARBA00022741"/>
    </source>
</evidence>
<keyword evidence="5" id="KW-0723">Serine/threonine-protein kinase</keyword>
<dbReference type="PROSITE" id="PS50011">
    <property type="entry name" value="PROTEIN_KINASE_DOM"/>
    <property type="match status" value="1"/>
</dbReference>
<evidence type="ECO:0000256" key="9">
    <source>
        <dbReference type="ARBA" id="ARBA00022729"/>
    </source>
</evidence>
<dbReference type="InterPro" id="IPR008271">
    <property type="entry name" value="Ser/Thr_kinase_AS"/>
</dbReference>
<keyword evidence="9" id="KW-0732">Signal</keyword>
<dbReference type="GO" id="GO:0005886">
    <property type="term" value="C:plasma membrane"/>
    <property type="evidence" value="ECO:0007669"/>
    <property type="project" value="UniProtKB-SubCell"/>
</dbReference>
<evidence type="ECO:0000256" key="1">
    <source>
        <dbReference type="ARBA" id="ARBA00004162"/>
    </source>
</evidence>
<protein>
    <recommendedName>
        <fullName evidence="4">non-specific serine/threonine protein kinase</fullName>
        <ecNumber evidence="4">2.7.11.1</ecNumber>
    </recommendedName>
</protein>
<evidence type="ECO:0000313" key="22">
    <source>
        <dbReference type="EMBL" id="KAJ8458175.1"/>
    </source>
</evidence>
<dbReference type="FunFam" id="3.80.10.10:FF:000542">
    <property type="entry name" value="Leucine-rich repeat protein kinase family protein"/>
    <property type="match status" value="1"/>
</dbReference>
<comment type="subcellular location">
    <subcellularLocation>
        <location evidence="1">Cell membrane</location>
        <topology evidence="1">Single-pass membrane protein</topology>
    </subcellularLocation>
    <subcellularLocation>
        <location evidence="2">Membrane</location>
        <topology evidence="2">Single-pass type I membrane protein</topology>
    </subcellularLocation>
</comment>
<evidence type="ECO:0000256" key="17">
    <source>
        <dbReference type="ARBA" id="ARBA00023180"/>
    </source>
</evidence>
<dbReference type="EC" id="2.7.11.1" evidence="4"/>
<dbReference type="PANTHER" id="PTHR45974:SF266">
    <property type="entry name" value="LEUCINE-RICH REPEAT RECEPTOR PROTEIN KINASE HPCA1"/>
    <property type="match status" value="1"/>
</dbReference>
<feature type="compositionally biased region" description="Polar residues" evidence="19">
    <location>
        <begin position="615"/>
        <end position="631"/>
    </location>
</feature>
<dbReference type="Pfam" id="PF08263">
    <property type="entry name" value="LRRNT_2"/>
    <property type="match status" value="1"/>
</dbReference>
<keyword evidence="17" id="KW-0325">Glycoprotein</keyword>
<dbReference type="Pfam" id="PF07714">
    <property type="entry name" value="PK_Tyr_Ser-Thr"/>
    <property type="match status" value="1"/>
</dbReference>
<evidence type="ECO:0000256" key="2">
    <source>
        <dbReference type="ARBA" id="ARBA00004479"/>
    </source>
</evidence>
<keyword evidence="7" id="KW-0808">Transferase</keyword>
<dbReference type="InterPro" id="IPR000719">
    <property type="entry name" value="Prot_kinase_dom"/>
</dbReference>
<keyword evidence="10" id="KW-0677">Repeat</keyword>
<feature type="compositionally biased region" description="Low complexity" evidence="19">
    <location>
        <begin position="936"/>
        <end position="950"/>
    </location>
</feature>
<dbReference type="FunFam" id="3.30.200.20:FF:000328">
    <property type="entry name" value="Leucine-rich repeat protein kinase family protein"/>
    <property type="match status" value="1"/>
</dbReference>
<dbReference type="SUPFAM" id="SSF56112">
    <property type="entry name" value="Protein kinase-like (PK-like)"/>
    <property type="match status" value="1"/>
</dbReference>
<evidence type="ECO:0000256" key="3">
    <source>
        <dbReference type="ARBA" id="ARBA00008684"/>
    </source>
</evidence>
<dbReference type="InterPro" id="IPR001245">
    <property type="entry name" value="Ser-Thr/Tyr_kinase_cat_dom"/>
</dbReference>
<dbReference type="InterPro" id="IPR001611">
    <property type="entry name" value="Leu-rich_rpt"/>
</dbReference>
<dbReference type="Pfam" id="PF00560">
    <property type="entry name" value="LRR_1"/>
    <property type="match status" value="3"/>
</dbReference>
<feature type="transmembrane region" description="Helical" evidence="20">
    <location>
        <begin position="578"/>
        <end position="601"/>
    </location>
</feature>
<evidence type="ECO:0000256" key="15">
    <source>
        <dbReference type="ARBA" id="ARBA00023136"/>
    </source>
</evidence>
<dbReference type="Gene3D" id="1.10.510.10">
    <property type="entry name" value="Transferase(Phosphotransferase) domain 1"/>
    <property type="match status" value="1"/>
</dbReference>
<dbReference type="EMBL" id="JAQQAF010000009">
    <property type="protein sequence ID" value="KAJ8458175.1"/>
    <property type="molecule type" value="Genomic_DNA"/>
</dbReference>
<evidence type="ECO:0000256" key="10">
    <source>
        <dbReference type="ARBA" id="ARBA00022737"/>
    </source>
</evidence>
<dbReference type="AlphaFoldDB" id="A0AAV8PTP1"/>
<feature type="region of interest" description="Disordered" evidence="19">
    <location>
        <begin position="610"/>
        <end position="631"/>
    </location>
</feature>
<evidence type="ECO:0000256" key="16">
    <source>
        <dbReference type="ARBA" id="ARBA00023170"/>
    </source>
</evidence>
<evidence type="ECO:0000313" key="23">
    <source>
        <dbReference type="Proteomes" id="UP001222027"/>
    </source>
</evidence>
<evidence type="ECO:0000256" key="19">
    <source>
        <dbReference type="SAM" id="MobiDB-lite"/>
    </source>
</evidence>
<dbReference type="InterPro" id="IPR011009">
    <property type="entry name" value="Kinase-like_dom_sf"/>
</dbReference>
<keyword evidence="6" id="KW-0433">Leucine-rich repeat</keyword>
<sequence>MRALRQEVGDGDQNGVAGANDGSRLICRSEGTRTCSADCFSNKSSGDTNSQDDAAALNALATLWKNTPSNWRSSDPCGDNWVGISCNDKSRVTSITLSSLGLKGTLTGDIQYLTELQALDLSYNKGLTGGLPSSIGSLSKLVNLILVGCSFSGEIPHEIGSLSLLTFLSLNSNSFTGSIPSSIGNLSNLYWLDLADNKLSGTIPVSPGLDSLTHTKHFHFGMNQLSGTIPRNIFSSDMQLIHLLFDNNNLTGSIPPTLGLVKTLEVLRLDKNSLTGPVPSNLNNLTKVAELHLANNRLTGPLPNLTGMSALSFVDMSNNSFDESDVPSWFSTLPSLTSLYLEYLRIGGQIPPAIFNYSPLQTVRLKGNRFNGSFDVSAIENSQLELIDLQDNNISSIVLGGGYSKKLILVGNPACDQHDDLPYCKIPQLSTPPYSTPQNCVPVVCASDQNLSPNCSCSYPYTGTLYFRSPSYSDLQNTTYYHILERELKASFLKLVPVDSVSLNNSFVNSFNNLEMDLQVFPSGKTRFSEVDVSTLGFMLSNQTFKPPSIFGPFYFLGQAYPAAREIATSKKSNHLPVIIGAAAGAAALALVLIGCAAFVIKRRRKVKRTPQRRQASGSWNFTKSRSSSSIPQLKGARHFSFNDIKKCTNNFSEANEIGDGGYGKVYKGVLTNGQLVAVKRAQEGSTQGVLEFNTEIELLSRVHHKNLVSLVGFCFDQDEQILVYDYVPNGTLKESLSGKSGVHLDWKRRLRVVLGAARGLAYLHELASPPIVHRDIKSSNILLDENLNVKVSDFGLSKPLVDKKKGHVSTQVKGTMGYLDPEYYMTQQLTEKSDVYSFGVLLLEVLTAKKPIEHGRYVVREVRFTMDKSKDLYGLHELIDPVLGLGNRLGGFEKFVELAMKCVEESGIDRPTMGEVVKEIENIMQLAGMNPNADSASNSMSYAGASSSSVRHPYSNESSDYSGTAPSSRLEPK</sequence>
<feature type="binding site" evidence="18">
    <location>
        <position position="680"/>
    </location>
    <ligand>
        <name>ATP</name>
        <dbReference type="ChEBI" id="CHEBI:30616"/>
    </ligand>
</feature>
<reference evidence="22 23" key="1">
    <citation type="submission" date="2022-12" db="EMBL/GenBank/DDBJ databases">
        <title>Chromosome-scale assembly of the Ensete ventricosum genome.</title>
        <authorList>
            <person name="Dussert Y."/>
            <person name="Stocks J."/>
            <person name="Wendawek A."/>
            <person name="Woldeyes F."/>
            <person name="Nichols R.A."/>
            <person name="Borrell J.S."/>
        </authorList>
    </citation>
    <scope>NUCLEOTIDE SEQUENCE [LARGE SCALE GENOMIC DNA]</scope>
    <source>
        <strain evidence="23">cv. Maze</strain>
        <tissue evidence="22">Seeds</tissue>
    </source>
</reference>
<keyword evidence="8 20" id="KW-0812">Transmembrane</keyword>
<gene>
    <name evidence="22" type="ORF">OPV22_031101</name>
</gene>
<feature type="domain" description="Protein kinase" evidence="21">
    <location>
        <begin position="652"/>
        <end position="925"/>
    </location>
</feature>
<name>A0AAV8PTP1_ENSVE</name>
<dbReference type="InterPro" id="IPR032675">
    <property type="entry name" value="LRR_dom_sf"/>
</dbReference>
<proteinExistence type="inferred from homology"/>
<evidence type="ECO:0000256" key="8">
    <source>
        <dbReference type="ARBA" id="ARBA00022692"/>
    </source>
</evidence>
<keyword evidence="13 18" id="KW-0067">ATP-binding</keyword>
<dbReference type="PROSITE" id="PS00108">
    <property type="entry name" value="PROTEIN_KINASE_ST"/>
    <property type="match status" value="1"/>
</dbReference>
<keyword evidence="11 18" id="KW-0547">Nucleotide-binding</keyword>
<keyword evidence="23" id="KW-1185">Reference proteome</keyword>
<dbReference type="CDD" id="cd14066">
    <property type="entry name" value="STKc_IRAK"/>
    <property type="match status" value="1"/>
</dbReference>
<keyword evidence="16" id="KW-0675">Receptor</keyword>
<comment type="caution">
    <text evidence="22">The sequence shown here is derived from an EMBL/GenBank/DDBJ whole genome shotgun (WGS) entry which is preliminary data.</text>
</comment>
<dbReference type="GO" id="GO:0005524">
    <property type="term" value="F:ATP binding"/>
    <property type="evidence" value="ECO:0007669"/>
    <property type="project" value="UniProtKB-UniRule"/>
</dbReference>
<dbReference type="InterPro" id="IPR013210">
    <property type="entry name" value="LRR_N_plant-typ"/>
</dbReference>
<dbReference type="SUPFAM" id="SSF52058">
    <property type="entry name" value="L domain-like"/>
    <property type="match status" value="1"/>
</dbReference>
<dbReference type="SMART" id="SM00220">
    <property type="entry name" value="S_TKc"/>
    <property type="match status" value="1"/>
</dbReference>
<evidence type="ECO:0000256" key="5">
    <source>
        <dbReference type="ARBA" id="ARBA00022527"/>
    </source>
</evidence>
<evidence type="ECO:0000256" key="20">
    <source>
        <dbReference type="SAM" id="Phobius"/>
    </source>
</evidence>
<dbReference type="Gene3D" id="3.30.200.20">
    <property type="entry name" value="Phosphorylase Kinase, domain 1"/>
    <property type="match status" value="1"/>
</dbReference>
<dbReference type="Gene3D" id="3.80.10.10">
    <property type="entry name" value="Ribonuclease Inhibitor"/>
    <property type="match status" value="3"/>
</dbReference>
<evidence type="ECO:0000256" key="13">
    <source>
        <dbReference type="ARBA" id="ARBA00022840"/>
    </source>
</evidence>
<dbReference type="FunFam" id="1.10.510.10:FF:000453">
    <property type="entry name" value="LRR receptor-like serine/threonine-protein kinase HSL2"/>
    <property type="match status" value="1"/>
</dbReference>
<dbReference type="Proteomes" id="UP001222027">
    <property type="component" value="Unassembled WGS sequence"/>
</dbReference>
<dbReference type="PANTHER" id="PTHR45974">
    <property type="entry name" value="RECEPTOR-LIKE PROTEIN 55"/>
    <property type="match status" value="1"/>
</dbReference>
<dbReference type="GO" id="GO:0004674">
    <property type="term" value="F:protein serine/threonine kinase activity"/>
    <property type="evidence" value="ECO:0007669"/>
    <property type="project" value="UniProtKB-KW"/>
</dbReference>
<dbReference type="FunFam" id="3.80.10.10:FF:000363">
    <property type="entry name" value="Leucine-rich repeat family protein"/>
    <property type="match status" value="1"/>
</dbReference>
<comment type="similarity">
    <text evidence="3">Belongs to the protein kinase superfamily. Ser/Thr protein kinase family.</text>
</comment>
<dbReference type="PROSITE" id="PS00107">
    <property type="entry name" value="PROTEIN_KINASE_ATP"/>
    <property type="match status" value="1"/>
</dbReference>
<feature type="region of interest" description="Disordered" evidence="19">
    <location>
        <begin position="936"/>
        <end position="974"/>
    </location>
</feature>
<evidence type="ECO:0000256" key="18">
    <source>
        <dbReference type="PROSITE-ProRule" id="PRU10141"/>
    </source>
</evidence>
<feature type="compositionally biased region" description="Polar residues" evidence="19">
    <location>
        <begin position="956"/>
        <end position="968"/>
    </location>
</feature>
<evidence type="ECO:0000256" key="4">
    <source>
        <dbReference type="ARBA" id="ARBA00012513"/>
    </source>
</evidence>
<evidence type="ECO:0000259" key="21">
    <source>
        <dbReference type="PROSITE" id="PS50011"/>
    </source>
</evidence>
<evidence type="ECO:0000256" key="7">
    <source>
        <dbReference type="ARBA" id="ARBA00022679"/>
    </source>
</evidence>
<keyword evidence="14 20" id="KW-1133">Transmembrane helix</keyword>